<sequence length="258" mass="26785">MEALALHGVLTGAGPLVVLLHPVGLDHRFWGMLPGVLAAERRVLALDLAGHGQSPQVARPRSLEEYADDVAAAIVQVGGDPAEVVGLSFGGMIAQVLALRHPHLIGKLVPGGCGGTFAAEVRPMLQERGLAAERDGMAAVVAPTLERWFSPGYAGFVVEAVRERLLAQDVAGWSAGWHAIAGLDATPRLGQVRVPTLVIAGERDAATPAAITEATVMRVIPGARLAVLPGAPHMMQLECAETYTDTVAGFLLGADADA</sequence>
<proteinExistence type="predicted"/>
<dbReference type="InterPro" id="IPR000073">
    <property type="entry name" value="AB_hydrolase_1"/>
</dbReference>
<feature type="domain" description="AB hydrolase-1" evidence="1">
    <location>
        <begin position="17"/>
        <end position="242"/>
    </location>
</feature>
<dbReference type="Proteomes" id="UP001196870">
    <property type="component" value="Unassembled WGS sequence"/>
</dbReference>
<organism evidence="2 3">
    <name type="scientific">Plastoroseomonas hellenica</name>
    <dbReference type="NCBI Taxonomy" id="2687306"/>
    <lineage>
        <taxon>Bacteria</taxon>
        <taxon>Pseudomonadati</taxon>
        <taxon>Pseudomonadota</taxon>
        <taxon>Alphaproteobacteria</taxon>
        <taxon>Acetobacterales</taxon>
        <taxon>Acetobacteraceae</taxon>
        <taxon>Plastoroseomonas</taxon>
    </lineage>
</organism>
<dbReference type="Pfam" id="PF12697">
    <property type="entry name" value="Abhydrolase_6"/>
    <property type="match status" value="1"/>
</dbReference>
<evidence type="ECO:0000313" key="3">
    <source>
        <dbReference type="Proteomes" id="UP001196870"/>
    </source>
</evidence>
<dbReference type="PRINTS" id="PR00111">
    <property type="entry name" value="ABHYDROLASE"/>
</dbReference>
<dbReference type="InterPro" id="IPR050471">
    <property type="entry name" value="AB_hydrolase"/>
</dbReference>
<protein>
    <submittedName>
        <fullName evidence="2">Alpha/beta fold hydrolase</fullName>
    </submittedName>
</protein>
<dbReference type="GO" id="GO:0016787">
    <property type="term" value="F:hydrolase activity"/>
    <property type="evidence" value="ECO:0007669"/>
    <property type="project" value="UniProtKB-KW"/>
</dbReference>
<dbReference type="RefSeq" id="WP_211855002.1">
    <property type="nucleotide sequence ID" value="NZ_JAAGBB010000031.1"/>
</dbReference>
<dbReference type="Gene3D" id="3.40.50.1820">
    <property type="entry name" value="alpha/beta hydrolase"/>
    <property type="match status" value="1"/>
</dbReference>
<comment type="caution">
    <text evidence="2">The sequence shown here is derived from an EMBL/GenBank/DDBJ whole genome shotgun (WGS) entry which is preliminary data.</text>
</comment>
<dbReference type="PANTHER" id="PTHR43433:SF5">
    <property type="entry name" value="AB HYDROLASE-1 DOMAIN-CONTAINING PROTEIN"/>
    <property type="match status" value="1"/>
</dbReference>
<accession>A0ABS5F3Y2</accession>
<keyword evidence="3" id="KW-1185">Reference proteome</keyword>
<keyword evidence="2" id="KW-0378">Hydrolase</keyword>
<dbReference type="PANTHER" id="PTHR43433">
    <property type="entry name" value="HYDROLASE, ALPHA/BETA FOLD FAMILY PROTEIN"/>
    <property type="match status" value="1"/>
</dbReference>
<name>A0ABS5F3Y2_9PROT</name>
<reference evidence="3" key="1">
    <citation type="journal article" date="2021" name="Syst. Appl. Microbiol.">
        <title>Roseomonas hellenica sp. nov., isolated from roots of wild-growing Alkanna tinctoria.</title>
        <authorList>
            <person name="Rat A."/>
            <person name="Naranjo H.D."/>
            <person name="Lebbe L."/>
            <person name="Cnockaert M."/>
            <person name="Krigas N."/>
            <person name="Grigoriadou K."/>
            <person name="Maloupa E."/>
            <person name="Willems A."/>
        </authorList>
    </citation>
    <scope>NUCLEOTIDE SEQUENCE [LARGE SCALE GENOMIC DNA]</scope>
    <source>
        <strain evidence="3">LMG 31523</strain>
    </source>
</reference>
<dbReference type="SUPFAM" id="SSF53474">
    <property type="entry name" value="alpha/beta-Hydrolases"/>
    <property type="match status" value="1"/>
</dbReference>
<dbReference type="InterPro" id="IPR029058">
    <property type="entry name" value="AB_hydrolase_fold"/>
</dbReference>
<evidence type="ECO:0000259" key="1">
    <source>
        <dbReference type="Pfam" id="PF12697"/>
    </source>
</evidence>
<gene>
    <name evidence="2" type="ORF">GXW71_22895</name>
</gene>
<dbReference type="EMBL" id="JAAGBB010000031">
    <property type="protein sequence ID" value="MBR0667224.1"/>
    <property type="molecule type" value="Genomic_DNA"/>
</dbReference>
<evidence type="ECO:0000313" key="2">
    <source>
        <dbReference type="EMBL" id="MBR0667224.1"/>
    </source>
</evidence>